<evidence type="ECO:0000256" key="3">
    <source>
        <dbReference type="ARBA" id="ARBA00022692"/>
    </source>
</evidence>
<dbReference type="Gene3D" id="1.20.1720.10">
    <property type="entry name" value="Multidrug resistance protein D"/>
    <property type="match status" value="1"/>
</dbReference>
<protein>
    <recommendedName>
        <fullName evidence="8">Major facilitator superfamily (MFS) profile domain-containing protein</fullName>
    </recommendedName>
</protein>
<proteinExistence type="inferred from homology"/>
<feature type="transmembrane region" description="Helical" evidence="7">
    <location>
        <begin position="251"/>
        <end position="271"/>
    </location>
</feature>
<evidence type="ECO:0000313" key="9">
    <source>
        <dbReference type="EMBL" id="EDK45610.1"/>
    </source>
</evidence>
<dbReference type="FunCoup" id="A5E2F2">
    <property type="interactions" value="61"/>
</dbReference>
<evidence type="ECO:0000256" key="2">
    <source>
        <dbReference type="ARBA" id="ARBA00008335"/>
    </source>
</evidence>
<dbReference type="Pfam" id="PF07690">
    <property type="entry name" value="MFS_1"/>
    <property type="match status" value="1"/>
</dbReference>
<dbReference type="PANTHER" id="PTHR23501">
    <property type="entry name" value="MAJOR FACILITATOR SUPERFAMILY"/>
    <property type="match status" value="1"/>
</dbReference>
<name>A5E2F2_LODEL</name>
<feature type="transmembrane region" description="Helical" evidence="7">
    <location>
        <begin position="283"/>
        <end position="301"/>
    </location>
</feature>
<dbReference type="InterPro" id="IPR036259">
    <property type="entry name" value="MFS_trans_sf"/>
</dbReference>
<evidence type="ECO:0000256" key="7">
    <source>
        <dbReference type="SAM" id="Phobius"/>
    </source>
</evidence>
<dbReference type="VEuPathDB" id="FungiDB:LELG_03789"/>
<feature type="transmembrane region" description="Helical" evidence="7">
    <location>
        <begin position="513"/>
        <end position="541"/>
    </location>
</feature>
<dbReference type="CDD" id="cd17502">
    <property type="entry name" value="MFS_Azr1_MDR_like"/>
    <property type="match status" value="1"/>
</dbReference>
<evidence type="ECO:0000256" key="5">
    <source>
        <dbReference type="ARBA" id="ARBA00023136"/>
    </source>
</evidence>
<feature type="compositionally biased region" description="Low complexity" evidence="6">
    <location>
        <begin position="682"/>
        <end position="691"/>
    </location>
</feature>
<gene>
    <name evidence="9" type="ORF">LELG_03789</name>
</gene>
<keyword evidence="3 7" id="KW-0812">Transmembrane</keyword>
<dbReference type="InterPro" id="IPR005829">
    <property type="entry name" value="Sugar_transporter_CS"/>
</dbReference>
<evidence type="ECO:0000313" key="10">
    <source>
        <dbReference type="Proteomes" id="UP000001996"/>
    </source>
</evidence>
<accession>A5E2F2</accession>
<dbReference type="GeneID" id="5232220"/>
<dbReference type="AlphaFoldDB" id="A5E2F2"/>
<evidence type="ECO:0000259" key="8">
    <source>
        <dbReference type="PROSITE" id="PS50850"/>
    </source>
</evidence>
<organism evidence="9 10">
    <name type="scientific">Lodderomyces elongisporus (strain ATCC 11503 / CBS 2605 / JCM 1781 / NBRC 1676 / NRRL YB-4239)</name>
    <name type="common">Yeast</name>
    <name type="synonym">Saccharomyces elongisporus</name>
    <dbReference type="NCBI Taxonomy" id="379508"/>
    <lineage>
        <taxon>Eukaryota</taxon>
        <taxon>Fungi</taxon>
        <taxon>Dikarya</taxon>
        <taxon>Ascomycota</taxon>
        <taxon>Saccharomycotina</taxon>
        <taxon>Pichiomycetes</taxon>
        <taxon>Debaryomycetaceae</taxon>
        <taxon>Candida/Lodderomyces clade</taxon>
        <taxon>Lodderomyces</taxon>
    </lineage>
</organism>
<feature type="compositionally biased region" description="Polar residues" evidence="6">
    <location>
        <begin position="1"/>
        <end position="19"/>
    </location>
</feature>
<feature type="transmembrane region" description="Helical" evidence="7">
    <location>
        <begin position="478"/>
        <end position="501"/>
    </location>
</feature>
<comment type="similarity">
    <text evidence="2">Belongs to the major facilitator superfamily.</text>
</comment>
<evidence type="ECO:0000256" key="4">
    <source>
        <dbReference type="ARBA" id="ARBA00022989"/>
    </source>
</evidence>
<feature type="transmembrane region" description="Helical" evidence="7">
    <location>
        <begin position="322"/>
        <end position="341"/>
    </location>
</feature>
<dbReference type="eggNOG" id="KOG0254">
    <property type="taxonomic scope" value="Eukaryota"/>
</dbReference>
<feature type="transmembrane region" description="Helical" evidence="7">
    <location>
        <begin position="427"/>
        <end position="446"/>
    </location>
</feature>
<dbReference type="PROSITE" id="PS00217">
    <property type="entry name" value="SUGAR_TRANSPORT_2"/>
    <property type="match status" value="1"/>
</dbReference>
<feature type="transmembrane region" description="Helical" evidence="7">
    <location>
        <begin position="387"/>
        <end position="415"/>
    </location>
</feature>
<keyword evidence="5 7" id="KW-0472">Membrane</keyword>
<dbReference type="InterPro" id="IPR011701">
    <property type="entry name" value="MFS"/>
</dbReference>
<feature type="region of interest" description="Disordered" evidence="6">
    <location>
        <begin position="632"/>
        <end position="714"/>
    </location>
</feature>
<dbReference type="PANTHER" id="PTHR23501:SF198">
    <property type="entry name" value="AZOLE RESISTANCE PROTEIN 1-RELATED"/>
    <property type="match status" value="1"/>
</dbReference>
<feature type="transmembrane region" description="Helical" evidence="7">
    <location>
        <begin position="217"/>
        <end position="239"/>
    </location>
</feature>
<keyword evidence="4 7" id="KW-1133">Transmembrane helix</keyword>
<evidence type="ECO:0000256" key="1">
    <source>
        <dbReference type="ARBA" id="ARBA00004141"/>
    </source>
</evidence>
<feature type="transmembrane region" description="Helical" evidence="7">
    <location>
        <begin position="193"/>
        <end position="211"/>
    </location>
</feature>
<dbReference type="OrthoDB" id="10021397at2759"/>
<feature type="transmembrane region" description="Helical" evidence="7">
    <location>
        <begin position="453"/>
        <end position="472"/>
    </location>
</feature>
<dbReference type="GO" id="GO:0022857">
    <property type="term" value="F:transmembrane transporter activity"/>
    <property type="evidence" value="ECO:0007669"/>
    <property type="project" value="InterPro"/>
</dbReference>
<feature type="compositionally biased region" description="Basic and acidic residues" evidence="6">
    <location>
        <begin position="651"/>
        <end position="678"/>
    </location>
</feature>
<feature type="transmembrane region" description="Helical" evidence="7">
    <location>
        <begin position="603"/>
        <end position="620"/>
    </location>
</feature>
<dbReference type="PROSITE" id="PS50850">
    <property type="entry name" value="MFS"/>
    <property type="match status" value="1"/>
</dbReference>
<dbReference type="HOGENOM" id="CLU_000960_22_0_1"/>
<dbReference type="Proteomes" id="UP000001996">
    <property type="component" value="Unassembled WGS sequence"/>
</dbReference>
<dbReference type="GO" id="GO:0005886">
    <property type="term" value="C:plasma membrane"/>
    <property type="evidence" value="ECO:0007669"/>
    <property type="project" value="TreeGrafter"/>
</dbReference>
<reference evidence="9 10" key="1">
    <citation type="journal article" date="2009" name="Nature">
        <title>Evolution of pathogenicity and sexual reproduction in eight Candida genomes.</title>
        <authorList>
            <person name="Butler G."/>
            <person name="Rasmussen M.D."/>
            <person name="Lin M.F."/>
            <person name="Santos M.A."/>
            <person name="Sakthikumar S."/>
            <person name="Munro C.A."/>
            <person name="Rheinbay E."/>
            <person name="Grabherr M."/>
            <person name="Forche A."/>
            <person name="Reedy J.L."/>
            <person name="Agrafioti I."/>
            <person name="Arnaud M.B."/>
            <person name="Bates S."/>
            <person name="Brown A.J."/>
            <person name="Brunke S."/>
            <person name="Costanzo M.C."/>
            <person name="Fitzpatrick D.A."/>
            <person name="de Groot P.W."/>
            <person name="Harris D."/>
            <person name="Hoyer L.L."/>
            <person name="Hube B."/>
            <person name="Klis F.M."/>
            <person name="Kodira C."/>
            <person name="Lennard N."/>
            <person name="Logue M.E."/>
            <person name="Martin R."/>
            <person name="Neiman A.M."/>
            <person name="Nikolaou E."/>
            <person name="Quail M.A."/>
            <person name="Quinn J."/>
            <person name="Santos M.C."/>
            <person name="Schmitzberger F.F."/>
            <person name="Sherlock G."/>
            <person name="Shah P."/>
            <person name="Silverstein K.A."/>
            <person name="Skrzypek M.S."/>
            <person name="Soll D."/>
            <person name="Staggs R."/>
            <person name="Stansfield I."/>
            <person name="Stumpf M.P."/>
            <person name="Sudbery P.E."/>
            <person name="Srikantha T."/>
            <person name="Zeng Q."/>
            <person name="Berman J."/>
            <person name="Berriman M."/>
            <person name="Heitman J."/>
            <person name="Gow N.A."/>
            <person name="Lorenz M.C."/>
            <person name="Birren B.W."/>
            <person name="Kellis M."/>
            <person name="Cuomo C.A."/>
        </authorList>
    </citation>
    <scope>NUCLEOTIDE SEQUENCE [LARGE SCALE GENOMIC DNA]</scope>
    <source>
        <strain evidence="10">ATCC 11503 / BCRC 21390 / CBS 2605 / JCM 1781 / NBRC 1676 / NRRL YB-4239</strain>
    </source>
</reference>
<sequence length="714" mass="77681">MATNNTQVNINERAVQNRSSQDDFGRQDLQNGSIAPGTATCNGNQDMDLNHSDANDSQNNYTSRTRNNSAQTSSTISPLLRRASDQEFNESPNQHPDETLHHEKYYEADAGDGTKAHEQYLHGLPLFLTLISCIISLFIVALDQTIVSTILTTVGDQFNSFEKVGWLTSGFMLPMACLVPSYGKISIAFGRKVTLIVGIIIFEIGSLISALSNSMSLLIGGRVIQGIGGGAVQSMVMVILTESVPISRRSLAFACVAVVWSTSSVLGPIIGGALEKVSWRWCFYINLPIGGFSLIVLMLGFHPPRAQGNIREKLKKIDYIGTFLVTSGIVLVLLAMTFGGVDFAWNSAAIICLFVIGGVLCILFLVWNFGFSSNPIIMKEFVKSPAIMAAVISAMFNFAFFIANLTYLAIYFQVIFDASSLQSGIDLLPLLITVTVTSCCNSLFLNVMKNVKLTMILSGVLSPIGTGLFLLLGRNSSLGLRIGIMIVSGISIGLQFQSSLLSAQLVAPKDIPGALIMVTVFVNFMKSLASTISVTIAQLLFQTTGATYIKDLQNTLSQDTPGYEQFKQIPSETLISNPRSVKNLSSEIQDQVLDQFVKALKNVFYFGLALAVVCFFASFCTTNKKIPKNKDIKTKESGDEEDDKEEEEDKGEDKGNREGDGEGNVESKEMKKRVESNRSVDASASPSMSAESKSDVENSEEEVRMEKNKDSANA</sequence>
<dbReference type="KEGG" id="lel:PVL30_004616"/>
<dbReference type="EMBL" id="CH981528">
    <property type="protein sequence ID" value="EDK45610.1"/>
    <property type="molecule type" value="Genomic_DNA"/>
</dbReference>
<feature type="transmembrane region" description="Helical" evidence="7">
    <location>
        <begin position="347"/>
        <end position="367"/>
    </location>
</feature>
<feature type="compositionally biased region" description="Basic and acidic residues" evidence="6">
    <location>
        <begin position="692"/>
        <end position="714"/>
    </location>
</feature>
<feature type="transmembrane region" description="Helical" evidence="7">
    <location>
        <begin position="124"/>
        <end position="144"/>
    </location>
</feature>
<feature type="compositionally biased region" description="Polar residues" evidence="6">
    <location>
        <begin position="55"/>
        <end position="77"/>
    </location>
</feature>
<dbReference type="SUPFAM" id="SSF103473">
    <property type="entry name" value="MFS general substrate transporter"/>
    <property type="match status" value="1"/>
</dbReference>
<dbReference type="InParanoid" id="A5E2F2"/>
<feature type="transmembrane region" description="Helical" evidence="7">
    <location>
        <begin position="164"/>
        <end position="181"/>
    </location>
</feature>
<keyword evidence="10" id="KW-1185">Reference proteome</keyword>
<feature type="region of interest" description="Disordered" evidence="6">
    <location>
        <begin position="1"/>
        <end position="78"/>
    </location>
</feature>
<evidence type="ECO:0000256" key="6">
    <source>
        <dbReference type="SAM" id="MobiDB-lite"/>
    </source>
</evidence>
<dbReference type="OMA" id="GIIIFEI"/>
<comment type="subcellular location">
    <subcellularLocation>
        <location evidence="1">Membrane</location>
        <topology evidence="1">Multi-pass membrane protein</topology>
    </subcellularLocation>
</comment>
<dbReference type="InterPro" id="IPR020846">
    <property type="entry name" value="MFS_dom"/>
</dbReference>
<feature type="compositionally biased region" description="Polar residues" evidence="6">
    <location>
        <begin position="28"/>
        <end position="47"/>
    </location>
</feature>
<feature type="compositionally biased region" description="Acidic residues" evidence="6">
    <location>
        <begin position="638"/>
        <end position="650"/>
    </location>
</feature>
<feature type="domain" description="Major facilitator superfamily (MFS) profile" evidence="8">
    <location>
        <begin position="129"/>
        <end position="626"/>
    </location>
</feature>